<accession>A0A1L7TZN8</accession>
<reference evidence="4" key="1">
    <citation type="journal article" date="2016" name="Genome Biol. Evol.">
        <title>Comparative 'omics' of the Fusarium fujikuroi species complex highlights differences in genetic potential and metabolite synthesis.</title>
        <authorList>
            <person name="Niehaus E.-M."/>
            <person name="Muensterkoetter M."/>
            <person name="Proctor R.H."/>
            <person name="Brown D.W."/>
            <person name="Sharon A."/>
            <person name="Idan Y."/>
            <person name="Oren-Young L."/>
            <person name="Sieber C.M."/>
            <person name="Novak O."/>
            <person name="Pencik A."/>
            <person name="Tarkowska D."/>
            <person name="Hromadova K."/>
            <person name="Freeman S."/>
            <person name="Maymon M."/>
            <person name="Elazar M."/>
            <person name="Youssef S.A."/>
            <person name="El-Shabrawy E.S.M."/>
            <person name="Shalaby A.B.A."/>
            <person name="Houterman P."/>
            <person name="Brock N.L."/>
            <person name="Burkhardt I."/>
            <person name="Tsavkelova E.A."/>
            <person name="Dickschat J.S."/>
            <person name="Galuszka P."/>
            <person name="Gueldener U."/>
            <person name="Tudzynski B."/>
        </authorList>
    </citation>
    <scope>NUCLEOTIDE SEQUENCE [LARGE SCALE GENOMIC DNA]</scope>
    <source>
        <strain evidence="4">MRC7560</strain>
    </source>
</reference>
<comment type="caution">
    <text evidence="3">The sequence shown here is derived from an EMBL/GenBank/DDBJ whole genome shotgun (WGS) entry which is preliminary data.</text>
</comment>
<feature type="compositionally biased region" description="Polar residues" evidence="1">
    <location>
        <begin position="83"/>
        <end position="92"/>
    </location>
</feature>
<dbReference type="RefSeq" id="XP_041686849.1">
    <property type="nucleotide sequence ID" value="XM_041821027.1"/>
</dbReference>
<dbReference type="EMBL" id="FCQH01000011">
    <property type="protein sequence ID" value="CVL01185.1"/>
    <property type="molecule type" value="Genomic_DNA"/>
</dbReference>
<gene>
    <name evidence="3" type="ORF">FMAN_10361</name>
</gene>
<sequence>MPLSVAGAVAALALPLATTTMEMTPVKYRGWTVPSGPENNEEFLGAFTTKSVPFISRTPRLYQPEAKPDKSVTAPPSAEHPSFLNSNSTTSPKPIGLGQSAPIS</sequence>
<dbReference type="Proteomes" id="UP000184255">
    <property type="component" value="Unassembled WGS sequence"/>
</dbReference>
<name>A0A1L7TZN8_FUSMA</name>
<proteinExistence type="predicted"/>
<dbReference type="GeneID" id="65089616"/>
<feature type="region of interest" description="Disordered" evidence="1">
    <location>
        <begin position="60"/>
        <end position="104"/>
    </location>
</feature>
<protein>
    <submittedName>
        <fullName evidence="3">Uncharacterized protein</fullName>
    </submittedName>
</protein>
<evidence type="ECO:0000313" key="3">
    <source>
        <dbReference type="EMBL" id="CVL01185.1"/>
    </source>
</evidence>
<keyword evidence="2" id="KW-0732">Signal</keyword>
<evidence type="ECO:0000313" key="4">
    <source>
        <dbReference type="Proteomes" id="UP000184255"/>
    </source>
</evidence>
<evidence type="ECO:0000256" key="1">
    <source>
        <dbReference type="SAM" id="MobiDB-lite"/>
    </source>
</evidence>
<dbReference type="VEuPathDB" id="FungiDB:FMAN_10361"/>
<feature type="signal peptide" evidence="2">
    <location>
        <begin position="1"/>
        <end position="19"/>
    </location>
</feature>
<keyword evidence="4" id="KW-1185">Reference proteome</keyword>
<dbReference type="AlphaFoldDB" id="A0A1L7TZN8"/>
<evidence type="ECO:0000256" key="2">
    <source>
        <dbReference type="SAM" id="SignalP"/>
    </source>
</evidence>
<organism evidence="3 4">
    <name type="scientific">Fusarium mangiferae</name>
    <name type="common">Mango malformation disease fungus</name>
    <dbReference type="NCBI Taxonomy" id="192010"/>
    <lineage>
        <taxon>Eukaryota</taxon>
        <taxon>Fungi</taxon>
        <taxon>Dikarya</taxon>
        <taxon>Ascomycota</taxon>
        <taxon>Pezizomycotina</taxon>
        <taxon>Sordariomycetes</taxon>
        <taxon>Hypocreomycetidae</taxon>
        <taxon>Hypocreales</taxon>
        <taxon>Nectriaceae</taxon>
        <taxon>Fusarium</taxon>
        <taxon>Fusarium fujikuroi species complex</taxon>
    </lineage>
</organism>
<feature type="chain" id="PRO_5013154475" evidence="2">
    <location>
        <begin position="20"/>
        <end position="104"/>
    </location>
</feature>